<dbReference type="EMBL" id="QZKI01000022">
    <property type="protein sequence ID" value="RJP73883.1"/>
    <property type="molecule type" value="Genomic_DNA"/>
</dbReference>
<protein>
    <submittedName>
        <fullName evidence="1">Uncharacterized protein</fullName>
    </submittedName>
</protein>
<proteinExistence type="predicted"/>
<organism evidence="1 2">
    <name type="scientific">Candidatus Abyssobacteria bacterium SURF_17</name>
    <dbReference type="NCBI Taxonomy" id="2093361"/>
    <lineage>
        <taxon>Bacteria</taxon>
        <taxon>Pseudomonadati</taxon>
        <taxon>Candidatus Hydrogenedentota</taxon>
        <taxon>Candidatus Abyssobacteria</taxon>
    </lineage>
</organism>
<sequence>MSHEDVQEFGKATGKETIANKELETALRARAKDNRITCAEMFAIAEKLKLPRKEVGNAATALKIKISNCQLGCF</sequence>
<dbReference type="AlphaFoldDB" id="A0A419F648"/>
<accession>A0A419F648</accession>
<gene>
    <name evidence="1" type="ORF">C4532_03405</name>
</gene>
<evidence type="ECO:0000313" key="1">
    <source>
        <dbReference type="EMBL" id="RJP73883.1"/>
    </source>
</evidence>
<comment type="caution">
    <text evidence="1">The sequence shown here is derived from an EMBL/GenBank/DDBJ whole genome shotgun (WGS) entry which is preliminary data.</text>
</comment>
<name>A0A419F648_9BACT</name>
<reference evidence="1 2" key="1">
    <citation type="journal article" date="2017" name="ISME J.">
        <title>Energy and carbon metabolisms in a deep terrestrial subsurface fluid microbial community.</title>
        <authorList>
            <person name="Momper L."/>
            <person name="Jungbluth S.P."/>
            <person name="Lee M.D."/>
            <person name="Amend J.P."/>
        </authorList>
    </citation>
    <scope>NUCLEOTIDE SEQUENCE [LARGE SCALE GENOMIC DNA]</scope>
    <source>
        <strain evidence="1">SURF_17</strain>
    </source>
</reference>
<dbReference type="Proteomes" id="UP000285961">
    <property type="component" value="Unassembled WGS sequence"/>
</dbReference>
<evidence type="ECO:0000313" key="2">
    <source>
        <dbReference type="Proteomes" id="UP000285961"/>
    </source>
</evidence>